<evidence type="ECO:0000313" key="1">
    <source>
        <dbReference type="EMBL" id="KNZ48901.1"/>
    </source>
</evidence>
<dbReference type="VEuPathDB" id="FungiDB:VP01_5338g1"/>
<reference evidence="1 2" key="1">
    <citation type="submission" date="2015-08" db="EMBL/GenBank/DDBJ databases">
        <title>Next Generation Sequencing and Analysis of the Genome of Puccinia sorghi L Schw, the Causal Agent of Maize Common Rust.</title>
        <authorList>
            <person name="Rochi L."/>
            <person name="Burguener G."/>
            <person name="Darino M."/>
            <person name="Turjanski A."/>
            <person name="Kreff E."/>
            <person name="Dieguez M.J."/>
            <person name="Sacco F."/>
        </authorList>
    </citation>
    <scope>NUCLEOTIDE SEQUENCE [LARGE SCALE GENOMIC DNA]</scope>
    <source>
        <strain evidence="1 2">RO10H11247</strain>
    </source>
</reference>
<dbReference type="Proteomes" id="UP000037035">
    <property type="component" value="Unassembled WGS sequence"/>
</dbReference>
<protein>
    <submittedName>
        <fullName evidence="1">Uncharacterized protein</fullName>
    </submittedName>
</protein>
<dbReference type="OrthoDB" id="10436073at2759"/>
<dbReference type="EMBL" id="LAVV01010540">
    <property type="protein sequence ID" value="KNZ48901.1"/>
    <property type="molecule type" value="Genomic_DNA"/>
</dbReference>
<accession>A0A0L6UK40</accession>
<comment type="caution">
    <text evidence="1">The sequence shown here is derived from an EMBL/GenBank/DDBJ whole genome shotgun (WGS) entry which is preliminary data.</text>
</comment>
<feature type="non-terminal residue" evidence="1">
    <location>
        <position position="132"/>
    </location>
</feature>
<gene>
    <name evidence="1" type="ORF">VP01_5338g1</name>
</gene>
<organism evidence="1 2">
    <name type="scientific">Puccinia sorghi</name>
    <dbReference type="NCBI Taxonomy" id="27349"/>
    <lineage>
        <taxon>Eukaryota</taxon>
        <taxon>Fungi</taxon>
        <taxon>Dikarya</taxon>
        <taxon>Basidiomycota</taxon>
        <taxon>Pucciniomycotina</taxon>
        <taxon>Pucciniomycetes</taxon>
        <taxon>Pucciniales</taxon>
        <taxon>Pucciniaceae</taxon>
        <taxon>Puccinia</taxon>
    </lineage>
</organism>
<keyword evidence="2" id="KW-1185">Reference proteome</keyword>
<sequence>MKTEAEEIYHEYQKKIMLVAFKHWRPAVALSNYLGQGRTHESNAWDNYRALSSDVKNILKGGQKEVGQQNKEIAKAWRCLDSKTQEGFKDKAYINSLKDQSKTDLPLRVAQTCPTKTLMANTKTWEDDVVTK</sequence>
<proteinExistence type="predicted"/>
<evidence type="ECO:0000313" key="2">
    <source>
        <dbReference type="Proteomes" id="UP000037035"/>
    </source>
</evidence>
<dbReference type="AlphaFoldDB" id="A0A0L6UK40"/>
<name>A0A0L6UK40_9BASI</name>